<protein>
    <submittedName>
        <fullName evidence="3">Flp pilus assembly protein CpaB</fullName>
    </submittedName>
</protein>
<dbReference type="AlphaFoldDB" id="A0A7W4FDZ4"/>
<dbReference type="EMBL" id="JABEQG010000009">
    <property type="protein sequence ID" value="MBB2156038.1"/>
    <property type="molecule type" value="Genomic_DNA"/>
</dbReference>
<dbReference type="CDD" id="cd11614">
    <property type="entry name" value="SAF_CpaB_FlgA_like"/>
    <property type="match status" value="1"/>
</dbReference>
<keyword evidence="1" id="KW-0812">Transmembrane</keyword>
<reference evidence="3 4" key="1">
    <citation type="submission" date="2020-04" db="EMBL/GenBank/DDBJ databases">
        <title>Description of novel Gluconacetobacter.</title>
        <authorList>
            <person name="Sombolestani A."/>
        </authorList>
    </citation>
    <scope>NUCLEOTIDE SEQUENCE [LARGE SCALE GENOMIC DNA]</scope>
    <source>
        <strain evidence="3 4">LMG 7603</strain>
    </source>
</reference>
<gene>
    <name evidence="3" type="primary">cpaB</name>
    <name evidence="3" type="ORF">HLH33_06905</name>
</gene>
<name>A0A7W4FDZ4_GLUDI</name>
<organism evidence="3 4">
    <name type="scientific">Gluconacetobacter diazotrophicus</name>
    <name type="common">Acetobacter diazotrophicus</name>
    <dbReference type="NCBI Taxonomy" id="33996"/>
    <lineage>
        <taxon>Bacteria</taxon>
        <taxon>Pseudomonadati</taxon>
        <taxon>Pseudomonadota</taxon>
        <taxon>Alphaproteobacteria</taxon>
        <taxon>Acetobacterales</taxon>
        <taxon>Acetobacteraceae</taxon>
        <taxon>Gluconacetobacter</taxon>
    </lineage>
</organism>
<proteinExistence type="predicted"/>
<dbReference type="InterPro" id="IPR017592">
    <property type="entry name" value="Pilus_assmbl_Flp-typ_CpaB"/>
</dbReference>
<evidence type="ECO:0000256" key="1">
    <source>
        <dbReference type="SAM" id="Phobius"/>
    </source>
</evidence>
<dbReference type="Proteomes" id="UP000550787">
    <property type="component" value="Unassembled WGS sequence"/>
</dbReference>
<accession>A0A7W4FDZ4</accession>
<dbReference type="NCBIfam" id="TIGR03177">
    <property type="entry name" value="pilus_cpaB"/>
    <property type="match status" value="1"/>
</dbReference>
<evidence type="ECO:0000313" key="3">
    <source>
        <dbReference type="EMBL" id="MBB2156038.1"/>
    </source>
</evidence>
<comment type="caution">
    <text evidence="3">The sequence shown here is derived from an EMBL/GenBank/DDBJ whole genome shotgun (WGS) entry which is preliminary data.</text>
</comment>
<evidence type="ECO:0000313" key="4">
    <source>
        <dbReference type="Proteomes" id="UP000550787"/>
    </source>
</evidence>
<dbReference type="RefSeq" id="WP_012225173.1">
    <property type="nucleotide sequence ID" value="NZ_JABEQG010000009.1"/>
</dbReference>
<feature type="domain" description="Flp pilus assembly protein RcpC/CpaB" evidence="2">
    <location>
        <begin position="117"/>
        <end position="243"/>
    </location>
</feature>
<feature type="transmembrane region" description="Helical" evidence="1">
    <location>
        <begin position="6"/>
        <end position="26"/>
    </location>
</feature>
<keyword evidence="1" id="KW-1133">Transmembrane helix</keyword>
<sequence>MIGRILLIVVAVSGLIGVVILGRLALHSGEKPVVAQVTEKKVPTVGVLVARKAEPAGALLQSGDLQTKDFPANLVPPGAIHDVPSERAALTGGLLRVPVPEGGLLTNEAVLRVGDHGFLAAVLKPGDSAVSVGVDSVSGVADLIEPGDYVDLIVTHDVATADVANSGGGAGGNPGGDAGGGRIAAETVLSALRVVAIDREMQHTSTVDSRGVGNRTVTLEVTPAQAEAVAVAGRLGRLTLAVRSLDQAGVAAFAPHTTWGGDVSPALAHGPESDAETVHLYNGTADLKDVHF</sequence>
<dbReference type="InterPro" id="IPR031571">
    <property type="entry name" value="RcpC_dom"/>
</dbReference>
<evidence type="ECO:0000259" key="2">
    <source>
        <dbReference type="Pfam" id="PF16976"/>
    </source>
</evidence>
<keyword evidence="1" id="KW-0472">Membrane</keyword>
<dbReference type="OMA" id="RNQPVVM"/>
<dbReference type="Pfam" id="PF16976">
    <property type="entry name" value="RcpC"/>
    <property type="match status" value="1"/>
</dbReference>